<keyword evidence="2 4" id="KW-0808">Transferase</keyword>
<comment type="caution">
    <text evidence="4">The sequence shown here is derived from an EMBL/GenBank/DDBJ whole genome shotgun (WGS) entry which is preliminary data.</text>
</comment>
<dbReference type="EMBL" id="LGTE01000026">
    <property type="protein sequence ID" value="KNZ68605.1"/>
    <property type="molecule type" value="Genomic_DNA"/>
</dbReference>
<evidence type="ECO:0000313" key="5">
    <source>
        <dbReference type="Proteomes" id="UP000037175"/>
    </source>
</evidence>
<dbReference type="PANTHER" id="PTHR43861">
    <property type="entry name" value="TRANS-ACONITATE 2-METHYLTRANSFERASE-RELATED"/>
    <property type="match status" value="1"/>
</dbReference>
<reference evidence="5" key="1">
    <citation type="submission" date="2015-07" db="EMBL/GenBank/DDBJ databases">
        <title>Complete Genome of Thermincola ferriacetica strain Z-0001T.</title>
        <authorList>
            <person name="Lusk B."/>
            <person name="Badalamenti J.P."/>
            <person name="Parameswaran P."/>
            <person name="Bond D.R."/>
            <person name="Torres C.I."/>
        </authorList>
    </citation>
    <scope>NUCLEOTIDE SEQUENCE [LARGE SCALE GENOMIC DNA]</scope>
    <source>
        <strain evidence="5">Z-0001</strain>
    </source>
</reference>
<protein>
    <submittedName>
        <fullName evidence="4">Type 11 methyltransferase</fullName>
    </submittedName>
</protein>
<dbReference type="GO" id="GO:0032259">
    <property type="term" value="P:methylation"/>
    <property type="evidence" value="ECO:0007669"/>
    <property type="project" value="UniProtKB-KW"/>
</dbReference>
<evidence type="ECO:0000256" key="2">
    <source>
        <dbReference type="ARBA" id="ARBA00022679"/>
    </source>
</evidence>
<dbReference type="CDD" id="cd02440">
    <property type="entry name" value="AdoMet_MTases"/>
    <property type="match status" value="1"/>
</dbReference>
<evidence type="ECO:0000256" key="1">
    <source>
        <dbReference type="ARBA" id="ARBA00022603"/>
    </source>
</evidence>
<dbReference type="Gene3D" id="3.40.50.150">
    <property type="entry name" value="Vaccinia Virus protein VP39"/>
    <property type="match status" value="1"/>
</dbReference>
<dbReference type="InterPro" id="IPR041698">
    <property type="entry name" value="Methyltransf_25"/>
</dbReference>
<proteinExistence type="predicted"/>
<evidence type="ECO:0000259" key="3">
    <source>
        <dbReference type="Pfam" id="PF13649"/>
    </source>
</evidence>
<dbReference type="Gene3D" id="2.20.25.110">
    <property type="entry name" value="S-adenosyl-L-methionine-dependent methyltransferases"/>
    <property type="match status" value="1"/>
</dbReference>
<dbReference type="RefSeq" id="WP_052218845.1">
    <property type="nucleotide sequence ID" value="NZ_LGTE01000026.1"/>
</dbReference>
<dbReference type="PANTHER" id="PTHR43861:SF1">
    <property type="entry name" value="TRANS-ACONITATE 2-METHYLTRANSFERASE"/>
    <property type="match status" value="1"/>
</dbReference>
<sequence>MDQYVKLADIYDYLVQGVDYDDWFNYIREIAGRFNVKLTGVLDLACGTGNTTLPFARHSIKVYGLDLSGAMLDKAREKAAAENLTVEFLQQDMRELRLPEKVDLVTCYHDGLNYITAYTDMVKVFHGVYSALRPGGLFIFDMNAVAKLAKGASNDTTFLDEEDMSLIWETDYNPAEDLWEIRLTGFIKKGALYEKFYEVHQEKYYSRDEIIAALGRTGFELLAEYHGFTFDPPNPSTRRVFYVARKPNG</sequence>
<name>A0A0L6VZA6_9FIRM</name>
<dbReference type="InterPro" id="IPR029063">
    <property type="entry name" value="SAM-dependent_MTases_sf"/>
</dbReference>
<gene>
    <name evidence="4" type="ORF">Tfer_2857</name>
</gene>
<dbReference type="SUPFAM" id="SSF53335">
    <property type="entry name" value="S-adenosyl-L-methionine-dependent methyltransferases"/>
    <property type="match status" value="1"/>
</dbReference>
<accession>A0A0L6VZA6</accession>
<keyword evidence="1 4" id="KW-0489">Methyltransferase</keyword>
<dbReference type="Proteomes" id="UP000037175">
    <property type="component" value="Unassembled WGS sequence"/>
</dbReference>
<evidence type="ECO:0000313" key="4">
    <source>
        <dbReference type="EMBL" id="KNZ68605.1"/>
    </source>
</evidence>
<dbReference type="AlphaFoldDB" id="A0A0L6VZA6"/>
<feature type="domain" description="Methyltransferase" evidence="3">
    <location>
        <begin position="41"/>
        <end position="136"/>
    </location>
</feature>
<dbReference type="Pfam" id="PF13649">
    <property type="entry name" value="Methyltransf_25"/>
    <property type="match status" value="1"/>
</dbReference>
<keyword evidence="5" id="KW-1185">Reference proteome</keyword>
<dbReference type="GO" id="GO:0008168">
    <property type="term" value="F:methyltransferase activity"/>
    <property type="evidence" value="ECO:0007669"/>
    <property type="project" value="UniProtKB-KW"/>
</dbReference>
<organism evidence="4 5">
    <name type="scientific">Thermincola ferriacetica</name>
    <dbReference type="NCBI Taxonomy" id="281456"/>
    <lineage>
        <taxon>Bacteria</taxon>
        <taxon>Bacillati</taxon>
        <taxon>Bacillota</taxon>
        <taxon>Clostridia</taxon>
        <taxon>Eubacteriales</taxon>
        <taxon>Thermincolaceae</taxon>
        <taxon>Thermincola</taxon>
    </lineage>
</organism>